<keyword evidence="4 8" id="KW-0812">Transmembrane</keyword>
<accession>A0AAC9I3X3</accession>
<dbReference type="GO" id="GO:0006857">
    <property type="term" value="P:oligopeptide transport"/>
    <property type="evidence" value="ECO:0007669"/>
    <property type="project" value="InterPro"/>
</dbReference>
<dbReference type="RefSeq" id="WP_035636448.1">
    <property type="nucleotide sequence ID" value="NZ_CP017479.1"/>
</dbReference>
<comment type="subcellular location">
    <subcellularLocation>
        <location evidence="1">Cell membrane</location>
        <topology evidence="1">Multi-pass membrane protein</topology>
    </subcellularLocation>
    <subcellularLocation>
        <location evidence="8">Membrane</location>
        <topology evidence="8">Multi-pass membrane protein</topology>
    </subcellularLocation>
</comment>
<feature type="transmembrane region" description="Helical" evidence="9">
    <location>
        <begin position="470"/>
        <end position="492"/>
    </location>
</feature>
<dbReference type="Pfam" id="PF00854">
    <property type="entry name" value="PTR2"/>
    <property type="match status" value="1"/>
</dbReference>
<dbReference type="Gene3D" id="1.20.1250.20">
    <property type="entry name" value="MFS general substrate transporter like domains"/>
    <property type="match status" value="1"/>
</dbReference>
<gene>
    <name evidence="11" type="ORF">EM308_02075</name>
</gene>
<dbReference type="PANTHER" id="PTHR23517:SF15">
    <property type="entry name" value="PROTON-DEPENDENT OLIGOPEPTIDE FAMILY TRANSPORT PROTEIN"/>
    <property type="match status" value="1"/>
</dbReference>
<dbReference type="InterPro" id="IPR020846">
    <property type="entry name" value="MFS_dom"/>
</dbReference>
<dbReference type="PROSITE" id="PS50850">
    <property type="entry name" value="MFS"/>
    <property type="match status" value="1"/>
</dbReference>
<reference evidence="11 12" key="1">
    <citation type="submission" date="2016-10" db="EMBL/GenBank/DDBJ databases">
        <title>Flavobacterium gilvum sp. nov., isolated from stream water.</title>
        <authorList>
            <person name="Shin S.-K."/>
            <person name="Cho Y.-J."/>
            <person name="Yi H."/>
        </authorList>
    </citation>
    <scope>NUCLEOTIDE SEQUENCE [LARGE SCALE GENOMIC DNA]</scope>
    <source>
        <strain evidence="11 12">EM1308</strain>
    </source>
</reference>
<dbReference type="InterPro" id="IPR018456">
    <property type="entry name" value="PTR2_symporter_CS"/>
</dbReference>
<dbReference type="GO" id="GO:0005886">
    <property type="term" value="C:plasma membrane"/>
    <property type="evidence" value="ECO:0007669"/>
    <property type="project" value="UniProtKB-SubCell"/>
</dbReference>
<name>A0AAC9I3X3_9FLAO</name>
<evidence type="ECO:0000313" key="12">
    <source>
        <dbReference type="Proteomes" id="UP000175968"/>
    </source>
</evidence>
<dbReference type="KEGG" id="fgl:EM308_02075"/>
<dbReference type="InterPro" id="IPR000109">
    <property type="entry name" value="POT_fam"/>
</dbReference>
<keyword evidence="6 9" id="KW-1133">Transmembrane helix</keyword>
<keyword evidence="5" id="KW-0571">Peptide transport</keyword>
<keyword evidence="12" id="KW-1185">Reference proteome</keyword>
<evidence type="ECO:0000256" key="6">
    <source>
        <dbReference type="ARBA" id="ARBA00022989"/>
    </source>
</evidence>
<keyword evidence="7 9" id="KW-0472">Membrane</keyword>
<feature type="transmembrane region" description="Helical" evidence="9">
    <location>
        <begin position="412"/>
        <end position="431"/>
    </location>
</feature>
<feature type="transmembrane region" description="Helical" evidence="9">
    <location>
        <begin position="171"/>
        <end position="192"/>
    </location>
</feature>
<feature type="transmembrane region" description="Helical" evidence="9">
    <location>
        <begin position="106"/>
        <end position="125"/>
    </location>
</feature>
<keyword evidence="3" id="KW-1003">Cell membrane</keyword>
<feature type="transmembrane region" description="Helical" evidence="9">
    <location>
        <begin position="273"/>
        <end position="290"/>
    </location>
</feature>
<dbReference type="CDD" id="cd17346">
    <property type="entry name" value="MFS_DtpA_like"/>
    <property type="match status" value="1"/>
</dbReference>
<protein>
    <submittedName>
        <fullName evidence="11">MFS transporter</fullName>
    </submittedName>
</protein>
<evidence type="ECO:0000256" key="8">
    <source>
        <dbReference type="RuleBase" id="RU003755"/>
    </source>
</evidence>
<keyword evidence="2 8" id="KW-0813">Transport</keyword>
<comment type="similarity">
    <text evidence="8">Belongs to the major facilitator superfamily. Proton-dependent oligopeptide transporter (POT/PTR) (TC 2.A.17) family.</text>
</comment>
<evidence type="ECO:0000256" key="7">
    <source>
        <dbReference type="ARBA" id="ARBA00023136"/>
    </source>
</evidence>
<feature type="transmembrane region" description="Helical" evidence="9">
    <location>
        <begin position="322"/>
        <end position="342"/>
    </location>
</feature>
<dbReference type="SUPFAM" id="SSF103473">
    <property type="entry name" value="MFS general substrate transporter"/>
    <property type="match status" value="1"/>
</dbReference>
<feature type="transmembrane region" description="Helical" evidence="9">
    <location>
        <begin position="354"/>
        <end position="376"/>
    </location>
</feature>
<dbReference type="Proteomes" id="UP000175968">
    <property type="component" value="Chromosome"/>
</dbReference>
<evidence type="ECO:0000256" key="3">
    <source>
        <dbReference type="ARBA" id="ARBA00022475"/>
    </source>
</evidence>
<dbReference type="PROSITE" id="PS01023">
    <property type="entry name" value="PTR2_2"/>
    <property type="match status" value="1"/>
</dbReference>
<feature type="transmembrane region" description="Helical" evidence="9">
    <location>
        <begin position="382"/>
        <end position="400"/>
    </location>
</feature>
<proteinExistence type="inferred from homology"/>
<evidence type="ECO:0000259" key="10">
    <source>
        <dbReference type="PROSITE" id="PS50850"/>
    </source>
</evidence>
<evidence type="ECO:0000256" key="9">
    <source>
        <dbReference type="SAM" id="Phobius"/>
    </source>
</evidence>
<dbReference type="AlphaFoldDB" id="A0AAC9I3X3"/>
<feature type="transmembrane region" description="Helical" evidence="9">
    <location>
        <begin position="82"/>
        <end position="100"/>
    </location>
</feature>
<evidence type="ECO:0000256" key="5">
    <source>
        <dbReference type="ARBA" id="ARBA00022856"/>
    </source>
</evidence>
<feature type="transmembrane region" description="Helical" evidence="9">
    <location>
        <begin position="146"/>
        <end position="165"/>
    </location>
</feature>
<sequence>MAETQTKSGHPKGLYFLFFTEMWERFSYYGMRAIFILFMTKILLMKDADASQIYGSYTGLVYLTPLLGGYLCDKFLGNRRSIIIGGILMAIGQLFMFLSASAGANGGVSIMWMGLTAIIIGNGFFKPNISTMVGQLYPANDRRIDSAFTIFYMGINLGAFFSPLVCGSMDFKWGFLAACLGMVASLISFILFQKKYLISEEGKEIGLPVKKLDLKSILMIVGSIGIVFFMLNFKQLFNSETDIISYFIYGSMILMPILILSDRSLTKVERNRIIVIFILAFFVIFFWGAFEQAGASLTLFADRQTERGIFGWEMPASYFQSVNPLAVIVLAPVVSMIWGYLYKKRLEPTSPYKMAIGLALVALGYVIIAIAVKGLGLGEKVSMWWLIGLYIVHSLGELCLSPIGLSMVSKLAPLRLSSLLMGTWFLANAAANKFAGTLSSLIPPSGEADPNVPVVYPSIVGFQITNLYEFFMLFIIMTGVAAGILFVLSSWLQKMMNEKHEEGIPHVEHQL</sequence>
<feature type="transmembrane region" description="Helical" evidence="9">
    <location>
        <begin position="212"/>
        <end position="231"/>
    </location>
</feature>
<evidence type="ECO:0000256" key="2">
    <source>
        <dbReference type="ARBA" id="ARBA00022448"/>
    </source>
</evidence>
<feature type="domain" description="Major facilitator superfamily (MFS) profile" evidence="10">
    <location>
        <begin position="1"/>
        <end position="196"/>
    </location>
</feature>
<organism evidence="11 12">
    <name type="scientific">Flavobacterium gilvum</name>
    <dbReference type="NCBI Taxonomy" id="1492737"/>
    <lineage>
        <taxon>Bacteria</taxon>
        <taxon>Pseudomonadati</taxon>
        <taxon>Bacteroidota</taxon>
        <taxon>Flavobacteriia</taxon>
        <taxon>Flavobacteriales</taxon>
        <taxon>Flavobacteriaceae</taxon>
        <taxon>Flavobacterium</taxon>
    </lineage>
</organism>
<evidence type="ECO:0000256" key="1">
    <source>
        <dbReference type="ARBA" id="ARBA00004651"/>
    </source>
</evidence>
<dbReference type="InterPro" id="IPR050171">
    <property type="entry name" value="MFS_Transporters"/>
</dbReference>
<evidence type="ECO:0000256" key="4">
    <source>
        <dbReference type="ARBA" id="ARBA00022692"/>
    </source>
</evidence>
<dbReference type="NCBIfam" id="TIGR00924">
    <property type="entry name" value="yjdL_sub1_fam"/>
    <property type="match status" value="1"/>
</dbReference>
<dbReference type="EMBL" id="CP017479">
    <property type="protein sequence ID" value="AOW08388.1"/>
    <property type="molecule type" value="Genomic_DNA"/>
</dbReference>
<dbReference type="InterPro" id="IPR005279">
    <property type="entry name" value="Dipep/tripep_permease"/>
</dbReference>
<evidence type="ECO:0000313" key="11">
    <source>
        <dbReference type="EMBL" id="AOW08388.1"/>
    </source>
</evidence>
<dbReference type="PANTHER" id="PTHR23517">
    <property type="entry name" value="RESISTANCE PROTEIN MDTM, PUTATIVE-RELATED-RELATED"/>
    <property type="match status" value="1"/>
</dbReference>
<dbReference type="InterPro" id="IPR036259">
    <property type="entry name" value="MFS_trans_sf"/>
</dbReference>
<feature type="transmembrane region" description="Helical" evidence="9">
    <location>
        <begin position="243"/>
        <end position="261"/>
    </location>
</feature>
<dbReference type="GO" id="GO:1904680">
    <property type="term" value="F:peptide transmembrane transporter activity"/>
    <property type="evidence" value="ECO:0007669"/>
    <property type="project" value="InterPro"/>
</dbReference>
<keyword evidence="5" id="KW-0653">Protein transport</keyword>